<dbReference type="EMBL" id="CABFNP030000612">
    <property type="protein sequence ID" value="CAI6055356.1"/>
    <property type="molecule type" value="Genomic_DNA"/>
</dbReference>
<evidence type="ECO:0000313" key="1">
    <source>
        <dbReference type="EMBL" id="CAI6055356.1"/>
    </source>
</evidence>
<protein>
    <submittedName>
        <fullName evidence="1">Uncharacterized protein</fullName>
    </submittedName>
</protein>
<accession>A0AA35LST7</accession>
<name>A0AA35LST7_9HYPO</name>
<dbReference type="AlphaFoldDB" id="A0AA35LST7"/>
<organism evidence="1 2">
    <name type="scientific">Clonostachys chloroleuca</name>
    <dbReference type="NCBI Taxonomy" id="1926264"/>
    <lineage>
        <taxon>Eukaryota</taxon>
        <taxon>Fungi</taxon>
        <taxon>Dikarya</taxon>
        <taxon>Ascomycota</taxon>
        <taxon>Pezizomycotina</taxon>
        <taxon>Sordariomycetes</taxon>
        <taxon>Hypocreomycetidae</taxon>
        <taxon>Hypocreales</taxon>
        <taxon>Bionectriaceae</taxon>
        <taxon>Clonostachys</taxon>
    </lineage>
</organism>
<sequence>MSKATSNNKPSDGYWRGSVGDEISNFTLPLVEDEVKVPFPSIHWRPPANLFSMNSGLHRGGAYCRVVLGSLHAESHISWVCFNSEHLVNARKQFGAVEA</sequence>
<comment type="caution">
    <text evidence="1">The sequence shown here is derived from an EMBL/GenBank/DDBJ whole genome shotgun (WGS) entry which is preliminary data.</text>
</comment>
<dbReference type="Proteomes" id="UP001160390">
    <property type="component" value="Unassembled WGS sequence"/>
</dbReference>
<feature type="non-terminal residue" evidence="1">
    <location>
        <position position="99"/>
    </location>
</feature>
<evidence type="ECO:0000313" key="2">
    <source>
        <dbReference type="Proteomes" id="UP001160390"/>
    </source>
</evidence>
<proteinExistence type="predicted"/>
<keyword evidence="2" id="KW-1185">Reference proteome</keyword>
<reference evidence="1" key="1">
    <citation type="submission" date="2023-01" db="EMBL/GenBank/DDBJ databases">
        <authorList>
            <person name="Piombo E."/>
        </authorList>
    </citation>
    <scope>NUCLEOTIDE SEQUENCE</scope>
</reference>
<gene>
    <name evidence="1" type="ORF">CCHLO57077_00007959</name>
</gene>